<proteinExistence type="predicted"/>
<gene>
    <name evidence="1" type="primary">ycf41</name>
</gene>
<geneLocation type="chloroplast" evidence="1"/>
<dbReference type="AlphaFoldDB" id="A0A455TNA6"/>
<keyword evidence="1" id="KW-0150">Chloroplast</keyword>
<name>A0A455TNA6_PALPL</name>
<keyword evidence="1" id="KW-0934">Plastid</keyword>
<organism evidence="1">
    <name type="scientific">Palmaria palmata</name>
    <name type="common">Dulse</name>
    <name type="synonym">Rhodymenia palmata</name>
    <dbReference type="NCBI Taxonomy" id="2822"/>
    <lineage>
        <taxon>Eukaryota</taxon>
        <taxon>Rhodophyta</taxon>
        <taxon>Florideophyceae</taxon>
        <taxon>Nemaliophycidae</taxon>
        <taxon>Palmariales</taxon>
        <taxon>Palmariaceae</taxon>
        <taxon>Palmaria</taxon>
    </lineage>
</organism>
<protein>
    <submittedName>
        <fullName evidence="1">Conserved hypothetical plastid protein</fullName>
    </submittedName>
</protein>
<dbReference type="EMBL" id="AB807662">
    <property type="protein sequence ID" value="BBI37292.1"/>
    <property type="molecule type" value="Genomic_DNA"/>
</dbReference>
<reference evidence="1" key="1">
    <citation type="journal article" date="2019" name="Mar. Drugs">
        <title>In Silico Analysis of Relationship between Proteins from Plastid Genome of Red Alga Palmaria sp. (Japan) and Angiotensin I Converting Enzyme Inhibitory Peptides.</title>
        <authorList>
            <person name="Kumagai Y."/>
            <person name="Miyabe Y."/>
            <person name="Takeda T."/>
            <person name="Adachi K."/>
            <person name="Yasui H."/>
            <person name="Kishimura H."/>
        </authorList>
    </citation>
    <scope>NUCLEOTIDE SEQUENCE</scope>
</reference>
<accession>A0A455TNA6</accession>
<sequence>MNLSCLTVQIATWPKQYINKNQQKISSCIVRIPNAIEGCEHCYFHAIAKGDVETQLSGLYEKGDYLIIEGYFKLQKVMGNNLELNVIILQVSPITLE</sequence>
<evidence type="ECO:0000313" key="1">
    <source>
        <dbReference type="EMBL" id="BBI37292.1"/>
    </source>
</evidence>